<evidence type="ECO:0000313" key="2">
    <source>
        <dbReference type="Proteomes" id="UP000275408"/>
    </source>
</evidence>
<reference evidence="1 2" key="1">
    <citation type="journal article" date="2018" name="Sci. Rep.">
        <title>Comparative analysis of the Pocillopora damicornis genome highlights role of immune system in coral evolution.</title>
        <authorList>
            <person name="Cunning R."/>
            <person name="Bay R.A."/>
            <person name="Gillette P."/>
            <person name="Baker A.C."/>
            <person name="Traylor-Knowles N."/>
        </authorList>
    </citation>
    <scope>NUCLEOTIDE SEQUENCE [LARGE SCALE GENOMIC DNA]</scope>
    <source>
        <strain evidence="1">RSMAS</strain>
        <tissue evidence="1">Whole animal</tissue>
    </source>
</reference>
<protein>
    <recommendedName>
        <fullName evidence="3">Type I restriction enzyme R protein N-terminal domain-containing protein</fullName>
    </recommendedName>
</protein>
<dbReference type="EMBL" id="RCHS01004094">
    <property type="protein sequence ID" value="RMX37615.1"/>
    <property type="molecule type" value="Genomic_DNA"/>
</dbReference>
<proteinExistence type="predicted"/>
<sequence length="180" mass="20349">MPRDGSGSTGTIETLQKYIKRSDIVFIQPLPSHATTRKTQNILDKVVLALASLCGNQGDRIDRNLRRLHRMRDSTETDSRMILDAILQPLCAAKGLTLRCEQTLTCDELPNSRYDYIIYYEKKPIGVVEAKSQSCVYDKSVAQLIVQLLLLYTEDPYVFRFGVLSDAHRFILAGVPQKKA</sequence>
<dbReference type="AlphaFoldDB" id="A0A3M6T869"/>
<dbReference type="Proteomes" id="UP000275408">
    <property type="component" value="Unassembled WGS sequence"/>
</dbReference>
<feature type="non-terminal residue" evidence="1">
    <location>
        <position position="180"/>
    </location>
</feature>
<accession>A0A3M6T869</accession>
<evidence type="ECO:0008006" key="3">
    <source>
        <dbReference type="Google" id="ProtNLM"/>
    </source>
</evidence>
<comment type="caution">
    <text evidence="1">The sequence shown here is derived from an EMBL/GenBank/DDBJ whole genome shotgun (WGS) entry which is preliminary data.</text>
</comment>
<keyword evidence="2" id="KW-1185">Reference proteome</keyword>
<name>A0A3M6T869_POCDA</name>
<organism evidence="1 2">
    <name type="scientific">Pocillopora damicornis</name>
    <name type="common">Cauliflower coral</name>
    <name type="synonym">Millepora damicornis</name>
    <dbReference type="NCBI Taxonomy" id="46731"/>
    <lineage>
        <taxon>Eukaryota</taxon>
        <taxon>Metazoa</taxon>
        <taxon>Cnidaria</taxon>
        <taxon>Anthozoa</taxon>
        <taxon>Hexacorallia</taxon>
        <taxon>Scleractinia</taxon>
        <taxon>Astrocoeniina</taxon>
        <taxon>Pocilloporidae</taxon>
        <taxon>Pocillopora</taxon>
    </lineage>
</organism>
<evidence type="ECO:0000313" key="1">
    <source>
        <dbReference type="EMBL" id="RMX37615.1"/>
    </source>
</evidence>
<gene>
    <name evidence="1" type="ORF">pdam_00007913</name>
</gene>